<evidence type="ECO:0000256" key="9">
    <source>
        <dbReference type="ARBA" id="ARBA00022989"/>
    </source>
</evidence>
<comment type="catalytic activity">
    <reaction evidence="1">
        <text>ATP + protein L-histidine = ADP + protein N-phospho-L-histidine.</text>
        <dbReference type="EC" id="2.7.13.3"/>
    </reaction>
</comment>
<dbReference type="Pfam" id="PF00512">
    <property type="entry name" value="HisKA"/>
    <property type="match status" value="1"/>
</dbReference>
<dbReference type="Pfam" id="PF02518">
    <property type="entry name" value="HATPase_c"/>
    <property type="match status" value="1"/>
</dbReference>
<dbReference type="CDD" id="cd12915">
    <property type="entry name" value="PDC2_DGC_like"/>
    <property type="match status" value="1"/>
</dbReference>
<feature type="domain" description="Histidine kinase" evidence="13">
    <location>
        <begin position="745"/>
        <end position="968"/>
    </location>
</feature>
<protein>
    <recommendedName>
        <fullName evidence="3">histidine kinase</fullName>
        <ecNumber evidence="3">2.7.13.3</ecNumber>
    </recommendedName>
</protein>
<evidence type="ECO:0000256" key="6">
    <source>
        <dbReference type="ARBA" id="ARBA00022679"/>
    </source>
</evidence>
<evidence type="ECO:0000256" key="4">
    <source>
        <dbReference type="ARBA" id="ARBA00022475"/>
    </source>
</evidence>
<reference evidence="17 18" key="1">
    <citation type="submission" date="2024-03" db="EMBL/GenBank/DDBJ databases">
        <title>Novel species of the genus Variovorax.</title>
        <authorList>
            <person name="Liu Q."/>
            <person name="Xin Y.-H."/>
        </authorList>
    </citation>
    <scope>NUCLEOTIDE SEQUENCE [LARGE SCALE GENOMIC DNA]</scope>
    <source>
        <strain evidence="17 18">KACC 18501</strain>
    </source>
</reference>
<dbReference type="SMART" id="SM00388">
    <property type="entry name" value="HisKA"/>
    <property type="match status" value="1"/>
</dbReference>
<dbReference type="PROSITE" id="PS50109">
    <property type="entry name" value="HIS_KIN"/>
    <property type="match status" value="1"/>
</dbReference>
<dbReference type="CDD" id="cd00082">
    <property type="entry name" value="HisKA"/>
    <property type="match status" value="1"/>
</dbReference>
<dbReference type="InterPro" id="IPR003594">
    <property type="entry name" value="HATPase_dom"/>
</dbReference>
<dbReference type="PANTHER" id="PTHR43304">
    <property type="entry name" value="PHYTOCHROME-LIKE PROTEIN CPH1"/>
    <property type="match status" value="1"/>
</dbReference>
<dbReference type="PRINTS" id="PR00344">
    <property type="entry name" value="BCTRLSENSOR"/>
</dbReference>
<dbReference type="SMART" id="SM00387">
    <property type="entry name" value="HATPase_c"/>
    <property type="match status" value="1"/>
</dbReference>
<dbReference type="InterPro" id="IPR035965">
    <property type="entry name" value="PAS-like_dom_sf"/>
</dbReference>
<dbReference type="RefSeq" id="WP_340366858.1">
    <property type="nucleotide sequence ID" value="NZ_JBBKZV010000026.1"/>
</dbReference>
<dbReference type="InterPro" id="IPR004358">
    <property type="entry name" value="Sig_transdc_His_kin-like_C"/>
</dbReference>
<dbReference type="Proteomes" id="UP001363010">
    <property type="component" value="Unassembled WGS sequence"/>
</dbReference>
<feature type="domain" description="PAC" evidence="16">
    <location>
        <begin position="411"/>
        <end position="463"/>
    </location>
</feature>
<dbReference type="SMART" id="SM00086">
    <property type="entry name" value="PAC"/>
    <property type="match status" value="3"/>
</dbReference>
<dbReference type="PROSITE" id="PS50113">
    <property type="entry name" value="PAC"/>
    <property type="match status" value="3"/>
</dbReference>
<evidence type="ECO:0000256" key="5">
    <source>
        <dbReference type="ARBA" id="ARBA00022553"/>
    </source>
</evidence>
<dbReference type="Gene3D" id="3.30.450.20">
    <property type="entry name" value="PAS domain"/>
    <property type="match status" value="5"/>
</dbReference>
<keyword evidence="18" id="KW-1185">Reference proteome</keyword>
<dbReference type="EC" id="2.7.13.3" evidence="3"/>
<evidence type="ECO:0000256" key="7">
    <source>
        <dbReference type="ARBA" id="ARBA00022692"/>
    </source>
</evidence>
<dbReference type="SMART" id="SM00091">
    <property type="entry name" value="PAS"/>
    <property type="match status" value="3"/>
</dbReference>
<dbReference type="SUPFAM" id="SSF52172">
    <property type="entry name" value="CheY-like"/>
    <property type="match status" value="1"/>
</dbReference>
<gene>
    <name evidence="17" type="ORF">WKW80_27995</name>
</gene>
<dbReference type="InterPro" id="IPR001610">
    <property type="entry name" value="PAC"/>
</dbReference>
<dbReference type="EMBL" id="JBBKZV010000026">
    <property type="protein sequence ID" value="MEJ8825830.1"/>
    <property type="molecule type" value="Genomic_DNA"/>
</dbReference>
<dbReference type="Gene3D" id="3.30.565.10">
    <property type="entry name" value="Histidine kinase-like ATPase, C-terminal domain"/>
    <property type="match status" value="1"/>
</dbReference>
<evidence type="ECO:0000256" key="3">
    <source>
        <dbReference type="ARBA" id="ARBA00012438"/>
    </source>
</evidence>
<dbReference type="Pfam" id="PF08447">
    <property type="entry name" value="PAS_3"/>
    <property type="match status" value="3"/>
</dbReference>
<dbReference type="InterPro" id="IPR013655">
    <property type="entry name" value="PAS_fold_3"/>
</dbReference>
<dbReference type="Gene3D" id="3.40.50.2300">
    <property type="match status" value="1"/>
</dbReference>
<evidence type="ECO:0000259" key="16">
    <source>
        <dbReference type="PROSITE" id="PS50113"/>
    </source>
</evidence>
<dbReference type="SMART" id="SM00448">
    <property type="entry name" value="REC"/>
    <property type="match status" value="1"/>
</dbReference>
<organism evidence="17 18">
    <name type="scientific">Variovorax humicola</name>
    <dbReference type="NCBI Taxonomy" id="1769758"/>
    <lineage>
        <taxon>Bacteria</taxon>
        <taxon>Pseudomonadati</taxon>
        <taxon>Pseudomonadota</taxon>
        <taxon>Betaproteobacteria</taxon>
        <taxon>Burkholderiales</taxon>
        <taxon>Comamonadaceae</taxon>
        <taxon>Variovorax</taxon>
    </lineage>
</organism>
<dbReference type="CDD" id="cd12914">
    <property type="entry name" value="PDC1_DGC_like"/>
    <property type="match status" value="1"/>
</dbReference>
<dbReference type="CDD" id="cd00156">
    <property type="entry name" value="REC"/>
    <property type="match status" value="1"/>
</dbReference>
<dbReference type="InterPro" id="IPR000700">
    <property type="entry name" value="PAS-assoc_C"/>
</dbReference>
<evidence type="ECO:0000313" key="18">
    <source>
        <dbReference type="Proteomes" id="UP001363010"/>
    </source>
</evidence>
<dbReference type="PROSITE" id="PS50110">
    <property type="entry name" value="RESPONSE_REGULATORY"/>
    <property type="match status" value="1"/>
</dbReference>
<proteinExistence type="predicted"/>
<evidence type="ECO:0000259" key="13">
    <source>
        <dbReference type="PROSITE" id="PS50109"/>
    </source>
</evidence>
<dbReference type="InterPro" id="IPR036890">
    <property type="entry name" value="HATPase_C_sf"/>
</dbReference>
<feature type="domain" description="PAC" evidence="16">
    <location>
        <begin position="542"/>
        <end position="594"/>
    </location>
</feature>
<dbReference type="SUPFAM" id="SSF47384">
    <property type="entry name" value="Homodimeric domain of signal transducing histidine kinase"/>
    <property type="match status" value="1"/>
</dbReference>
<dbReference type="NCBIfam" id="TIGR00229">
    <property type="entry name" value="sensory_box"/>
    <property type="match status" value="3"/>
</dbReference>
<accession>A0ABU8W743</accession>
<name>A0ABU8W743_9BURK</name>
<keyword evidence="10 12" id="KW-0472">Membrane</keyword>
<keyword evidence="5 11" id="KW-0597">Phosphoprotein</keyword>
<dbReference type="CDD" id="cd00130">
    <property type="entry name" value="PAS"/>
    <property type="match status" value="3"/>
</dbReference>
<feature type="domain" description="Response regulatory" evidence="14">
    <location>
        <begin position="987"/>
        <end position="1103"/>
    </location>
</feature>
<evidence type="ECO:0000256" key="12">
    <source>
        <dbReference type="SAM" id="Phobius"/>
    </source>
</evidence>
<keyword evidence="8" id="KW-0418">Kinase</keyword>
<dbReference type="SUPFAM" id="SSF55874">
    <property type="entry name" value="ATPase domain of HSP90 chaperone/DNA topoisomerase II/histidine kinase"/>
    <property type="match status" value="1"/>
</dbReference>
<dbReference type="InterPro" id="IPR000014">
    <property type="entry name" value="PAS"/>
</dbReference>
<evidence type="ECO:0000256" key="2">
    <source>
        <dbReference type="ARBA" id="ARBA00004651"/>
    </source>
</evidence>
<dbReference type="InterPro" id="IPR011006">
    <property type="entry name" value="CheY-like_superfamily"/>
</dbReference>
<keyword evidence="9 12" id="KW-1133">Transmembrane helix</keyword>
<dbReference type="SUPFAM" id="SSF55785">
    <property type="entry name" value="PYP-like sensor domain (PAS domain)"/>
    <property type="match status" value="3"/>
</dbReference>
<evidence type="ECO:0000256" key="1">
    <source>
        <dbReference type="ARBA" id="ARBA00000085"/>
    </source>
</evidence>
<dbReference type="InterPro" id="IPR033479">
    <property type="entry name" value="dCache_1"/>
</dbReference>
<dbReference type="Gene3D" id="1.10.287.130">
    <property type="match status" value="1"/>
</dbReference>
<dbReference type="PROSITE" id="PS50112">
    <property type="entry name" value="PAS"/>
    <property type="match status" value="1"/>
</dbReference>
<evidence type="ECO:0000259" key="14">
    <source>
        <dbReference type="PROSITE" id="PS50110"/>
    </source>
</evidence>
<sequence length="1105" mass="120923">MNKSTSFDDWPAQRSLRRSVPWIGALFIATIVGFAALDIVRSYRATVAQTGSELDTQARTIAEQTARTMQAVDVVLRHIQEQYRQGVVDAMAPPSLHAYLRDQAVGLVQIDGLVVVRADGSPLANSLSYPLPYGVPNVSTIDVFQAAREDKSGRMLIGNVAASPVDHAVVFPLARRLETAGGQFAGAVGARGRVDYFQQFYRDVQGEPSTKITLLRRDGMLIARQPRADASLGKRLPLSDELLAAQVGRGGPIRTVSPIDGVERFGALQAVPDYPLVVAITRDVSAALAQWREEAISSAVRTLALAGLAAALLALATRQLARLDTTRQSLETARERFSLAVSGSDVGIWDWDRAGDRMFGSPRARELLGMGPGPASEPSRDWFSAIHCHPDDEAIRWSALDDHLAGKTPAYEEEYRVRHPDGVYRWVRVRGVCVRDGAGGAVRMAGSVSDVDARRRAEEALRQSEGRFALAVAGSKDGVSDWDMVNDRMFTSLRAMQICGVESDTTVRTRAEWLALLKLHPDDAQRYSDDLDRHIRGEIEVRDGEYRVRHPDGEYRWVRIRGMSVRDEDGRAIRWAGSVSDIDVQKRVEQALRQSEERYQLAVAGANEGLWDWDLRQDMLFLSARAQTLLGREPGEPLRPRREWIGSAQFHPDDEEAMRLALSEHLRGLSSHFSCEYRIRHASGEWHWYRQRGVAVRDKRGRAYRVAGSMEDVTDRRTAEADRDRLESQLRQAQKLEAIGTLAGGIAHDFNNILAAILGYGEMVQKESMPGTPQQRHIDAAMSAAMRAKSLVERILAFSRSGVGERVPVHVRTILAEGLDVVAASLPAGIVLEQRIDVGDAAILGDPTQLHQVVVNLCANAVQAMRSSGRLQVHAETIALDQPLVVTTRTLPAGEYVRLRVEDSGAGIAPGVLERIFDPFFTTREVGVGTGLGLSLVHGIVTDLGGGIEVRSQPGQGTTMTVFVPRQHTVAAPARSARTIPSGEGETVLLVDDEEPLVRLGEEMMAGLGYEPVGFASSTAALASFRATPDRFQAVLSDEAMPEMTGSELARELRRIRPDIPILLMSGYVTPALTTRAREIGVQEVLAKPLVAGDIACSLAKALHG</sequence>
<comment type="caution">
    <text evidence="17">The sequence shown here is derived from an EMBL/GenBank/DDBJ whole genome shotgun (WGS) entry which is preliminary data.</text>
</comment>
<evidence type="ECO:0000259" key="15">
    <source>
        <dbReference type="PROSITE" id="PS50112"/>
    </source>
</evidence>
<keyword evidence="6" id="KW-0808">Transferase</keyword>
<feature type="transmembrane region" description="Helical" evidence="12">
    <location>
        <begin position="20"/>
        <end position="40"/>
    </location>
</feature>
<keyword evidence="4" id="KW-1003">Cell membrane</keyword>
<dbReference type="PANTHER" id="PTHR43304:SF1">
    <property type="entry name" value="PAC DOMAIN-CONTAINING PROTEIN"/>
    <property type="match status" value="1"/>
</dbReference>
<dbReference type="InterPro" id="IPR001789">
    <property type="entry name" value="Sig_transdc_resp-reg_receiver"/>
</dbReference>
<feature type="domain" description="PAS" evidence="15">
    <location>
        <begin position="595"/>
        <end position="669"/>
    </location>
</feature>
<comment type="subcellular location">
    <subcellularLocation>
        <location evidence="2">Cell membrane</location>
        <topology evidence="2">Multi-pass membrane protein</topology>
    </subcellularLocation>
</comment>
<feature type="modified residue" description="4-aspartylphosphate" evidence="11">
    <location>
        <position position="1038"/>
    </location>
</feature>
<dbReference type="InterPro" id="IPR005467">
    <property type="entry name" value="His_kinase_dom"/>
</dbReference>
<keyword evidence="7 12" id="KW-0812">Transmembrane</keyword>
<evidence type="ECO:0000256" key="8">
    <source>
        <dbReference type="ARBA" id="ARBA00022777"/>
    </source>
</evidence>
<dbReference type="InterPro" id="IPR052162">
    <property type="entry name" value="Sensor_kinase/Photoreceptor"/>
</dbReference>
<evidence type="ECO:0000313" key="17">
    <source>
        <dbReference type="EMBL" id="MEJ8825830.1"/>
    </source>
</evidence>
<dbReference type="InterPro" id="IPR036097">
    <property type="entry name" value="HisK_dim/P_sf"/>
</dbReference>
<feature type="domain" description="PAC" evidence="16">
    <location>
        <begin position="673"/>
        <end position="725"/>
    </location>
</feature>
<dbReference type="InterPro" id="IPR003661">
    <property type="entry name" value="HisK_dim/P_dom"/>
</dbReference>
<evidence type="ECO:0000256" key="11">
    <source>
        <dbReference type="PROSITE-ProRule" id="PRU00169"/>
    </source>
</evidence>
<dbReference type="Pfam" id="PF00072">
    <property type="entry name" value="Response_reg"/>
    <property type="match status" value="1"/>
</dbReference>
<dbReference type="Pfam" id="PF02743">
    <property type="entry name" value="dCache_1"/>
    <property type="match status" value="1"/>
</dbReference>
<evidence type="ECO:0000256" key="10">
    <source>
        <dbReference type="ARBA" id="ARBA00023136"/>
    </source>
</evidence>